<gene>
    <name evidence="1" type="ORF">SAMN06265368_2775</name>
</gene>
<evidence type="ECO:0000313" key="1">
    <source>
        <dbReference type="EMBL" id="SNZ19685.1"/>
    </source>
</evidence>
<accession>A0A285PD53</accession>
<protein>
    <submittedName>
        <fullName evidence="1">Uncharacterized protein</fullName>
    </submittedName>
</protein>
<keyword evidence="2" id="KW-1185">Reference proteome</keyword>
<dbReference type="OrthoDB" id="6505770at2"/>
<evidence type="ECO:0000313" key="2">
    <source>
        <dbReference type="Proteomes" id="UP000219439"/>
    </source>
</evidence>
<dbReference type="AlphaFoldDB" id="A0A285PD53"/>
<name>A0A285PD53_9HYPH</name>
<sequence length="165" mass="19182">MYIFKFNIKPAIEFDPTGKLGLNFLTIGLAHKETNEQIDIVRTVLENKEELDWFEKNEEAIRNEKCPAKAERTSSVAERMHEAYEALDVDSWTEEKLDGMLGELYEFRSHHELWFAFPGQDLPNIFFAANDNGHEISCHDDDLTFAYDVDISSLFDEAKRVKKFV</sequence>
<organism evidence="1 2">
    <name type="scientific">Cohaesibacter gelatinilyticus</name>
    <dbReference type="NCBI Taxonomy" id="372072"/>
    <lineage>
        <taxon>Bacteria</taxon>
        <taxon>Pseudomonadati</taxon>
        <taxon>Pseudomonadota</taxon>
        <taxon>Alphaproteobacteria</taxon>
        <taxon>Hyphomicrobiales</taxon>
        <taxon>Cohaesibacteraceae</taxon>
    </lineage>
</organism>
<dbReference type="EMBL" id="OBEL01000002">
    <property type="protein sequence ID" value="SNZ19685.1"/>
    <property type="molecule type" value="Genomic_DNA"/>
</dbReference>
<dbReference type="RefSeq" id="WP_097154013.1">
    <property type="nucleotide sequence ID" value="NZ_OBEL01000002.1"/>
</dbReference>
<reference evidence="1 2" key="1">
    <citation type="submission" date="2017-09" db="EMBL/GenBank/DDBJ databases">
        <authorList>
            <person name="Ehlers B."/>
            <person name="Leendertz F.H."/>
        </authorList>
    </citation>
    <scope>NUCLEOTIDE SEQUENCE [LARGE SCALE GENOMIC DNA]</scope>
    <source>
        <strain evidence="1 2">DSM 18289</strain>
    </source>
</reference>
<proteinExistence type="predicted"/>
<dbReference type="Proteomes" id="UP000219439">
    <property type="component" value="Unassembled WGS sequence"/>
</dbReference>